<gene>
    <name evidence="2" type="ordered locus">TEPIRE1_1838</name>
</gene>
<dbReference type="Pfam" id="PF00491">
    <property type="entry name" value="Arginase"/>
    <property type="match status" value="1"/>
</dbReference>
<dbReference type="Gene3D" id="3.40.800.10">
    <property type="entry name" value="Ureohydrolase domain"/>
    <property type="match status" value="1"/>
</dbReference>
<evidence type="ECO:0008006" key="4">
    <source>
        <dbReference type="Google" id="ProtNLM"/>
    </source>
</evidence>
<dbReference type="HOGENOM" id="CLU_066809_1_1_9"/>
<accession>F4LWW9</accession>
<dbReference type="PATRIC" id="fig|1209989.3.peg.2120"/>
<comment type="similarity">
    <text evidence="1">Belongs to the arginase family.</text>
</comment>
<dbReference type="GO" id="GO:0033389">
    <property type="term" value="P:putrescine biosynthetic process from arginine, via agmatine"/>
    <property type="evidence" value="ECO:0007669"/>
    <property type="project" value="TreeGrafter"/>
</dbReference>
<dbReference type="Proteomes" id="UP000010802">
    <property type="component" value="Chromosome"/>
</dbReference>
<dbReference type="STRING" id="1209989.TepRe1_1705"/>
<dbReference type="EMBL" id="HF563609">
    <property type="protein sequence ID" value="CCP26639.1"/>
    <property type="molecule type" value="Genomic_DNA"/>
</dbReference>
<protein>
    <recommendedName>
        <fullName evidence="4">Arginase/agmatinase/formiminoglutamase</fullName>
    </recommendedName>
</protein>
<evidence type="ECO:0000313" key="3">
    <source>
        <dbReference type="Proteomes" id="UP000010802"/>
    </source>
</evidence>
<dbReference type="eggNOG" id="COG0010">
    <property type="taxonomic scope" value="Bacteria"/>
</dbReference>
<dbReference type="InterPro" id="IPR023696">
    <property type="entry name" value="Ureohydrolase_dom_sf"/>
</dbReference>
<evidence type="ECO:0000256" key="1">
    <source>
        <dbReference type="PROSITE-ProRule" id="PRU00742"/>
    </source>
</evidence>
<dbReference type="GO" id="GO:0008783">
    <property type="term" value="F:agmatinase activity"/>
    <property type="evidence" value="ECO:0007669"/>
    <property type="project" value="TreeGrafter"/>
</dbReference>
<proteinExistence type="inferred from homology"/>
<dbReference type="PANTHER" id="PTHR11358:SF41">
    <property type="entry name" value="ARGINASE"/>
    <property type="match status" value="1"/>
</dbReference>
<dbReference type="RefSeq" id="WP_013778763.1">
    <property type="nucleotide sequence ID" value="NC_015519.1"/>
</dbReference>
<dbReference type="SUPFAM" id="SSF52768">
    <property type="entry name" value="Arginase/deacetylase"/>
    <property type="match status" value="1"/>
</dbReference>
<reference evidence="3" key="1">
    <citation type="journal article" date="2013" name="Genome Announc.">
        <title>First genome sequence of a syntrophic acetate-oxidizing bacterium, Tepidanaerobacter acetatoxydans strain Re1.</title>
        <authorList>
            <person name="Manzoor S."/>
            <person name="Bongcam-Rudloff E."/>
            <person name="Schnurer A."/>
            <person name="Muller B."/>
        </authorList>
    </citation>
    <scope>NUCLEOTIDE SEQUENCE [LARGE SCALE GENOMIC DNA]</scope>
    <source>
        <strain evidence="3">Re1</strain>
    </source>
</reference>
<organism evidence="2 3">
    <name type="scientific">Tepidanaerobacter acetatoxydans (strain DSM 21804 / JCM 16047 / Re1)</name>
    <dbReference type="NCBI Taxonomy" id="1209989"/>
    <lineage>
        <taxon>Bacteria</taxon>
        <taxon>Bacillati</taxon>
        <taxon>Bacillota</taxon>
        <taxon>Clostridia</taxon>
        <taxon>Thermosediminibacterales</taxon>
        <taxon>Tepidanaerobacteraceae</taxon>
        <taxon>Tepidanaerobacter</taxon>
    </lineage>
</organism>
<dbReference type="KEGG" id="tae:TepiRe1_1838"/>
<accession>L0S2H6</accession>
<dbReference type="KEGG" id="tep:TepRe1_1705"/>
<dbReference type="InterPro" id="IPR006035">
    <property type="entry name" value="Ureohydrolase"/>
</dbReference>
<dbReference type="PROSITE" id="PS51409">
    <property type="entry name" value="ARGINASE_2"/>
    <property type="match status" value="1"/>
</dbReference>
<name>F4LWW9_TEPAE</name>
<keyword evidence="3" id="KW-1185">Reference proteome</keyword>
<dbReference type="AlphaFoldDB" id="F4LWW9"/>
<dbReference type="GO" id="GO:0046872">
    <property type="term" value="F:metal ion binding"/>
    <property type="evidence" value="ECO:0007669"/>
    <property type="project" value="InterPro"/>
</dbReference>
<dbReference type="PANTHER" id="PTHR11358">
    <property type="entry name" value="ARGINASE/AGMATINASE"/>
    <property type="match status" value="1"/>
</dbReference>
<sequence>MDFGVNIIKTDNSLDYQKKLLEEADTIIDLTSYKGLRFCSYSKILDEISNKLRKLSLGICFLGSGDFHHLSFSLISNISVKPILLLIDYHADMYETFPDMISCGSWAMQALKEEKVRKCIVVGVDAKDPAINKFKFQDEYVTFFPINIPQKLMIPKVLDELSKSQDPIYISIDKDVLCKEDAATGWEQGLMHLDELLELLLHIKKTGKVIGVDVCGEWVLPIDEIMFSIQDRYSMQLNQIANVKILERMLH</sequence>
<evidence type="ECO:0000313" key="2">
    <source>
        <dbReference type="EMBL" id="CCP26639.1"/>
    </source>
</evidence>
<dbReference type="OrthoDB" id="9805406at2"/>